<evidence type="ECO:0000256" key="3">
    <source>
        <dbReference type="ARBA" id="ARBA00022552"/>
    </source>
</evidence>
<keyword evidence="2" id="KW-0690">Ribosome biogenesis</keyword>
<name>A0AAD9WDM2_9HELO</name>
<dbReference type="PROSITE" id="PS50082">
    <property type="entry name" value="WD_REPEATS_2"/>
    <property type="match status" value="1"/>
</dbReference>
<dbReference type="Gene3D" id="2.130.10.10">
    <property type="entry name" value="YVTN repeat-like/Quinoprotein amine dehydrogenase"/>
    <property type="match status" value="2"/>
</dbReference>
<dbReference type="PANTHER" id="PTHR44215:SF1">
    <property type="entry name" value="WD REPEAT-CONTAINING PROTEIN 75"/>
    <property type="match status" value="1"/>
</dbReference>
<comment type="subcellular location">
    <subcellularLocation>
        <location evidence="1">Nucleus</location>
        <location evidence="1">Nucleolus</location>
    </subcellularLocation>
</comment>
<dbReference type="PANTHER" id="PTHR44215">
    <property type="entry name" value="WD REPEAT-CONTAINING PROTEIN 75"/>
    <property type="match status" value="1"/>
</dbReference>
<evidence type="ECO:0000256" key="4">
    <source>
        <dbReference type="ARBA" id="ARBA00022574"/>
    </source>
</evidence>
<proteinExistence type="predicted"/>
<dbReference type="GO" id="GO:0045943">
    <property type="term" value="P:positive regulation of transcription by RNA polymerase I"/>
    <property type="evidence" value="ECO:0007669"/>
    <property type="project" value="InterPro"/>
</dbReference>
<dbReference type="InterPro" id="IPR015943">
    <property type="entry name" value="WD40/YVTN_repeat-like_dom_sf"/>
</dbReference>
<keyword evidence="5" id="KW-0677">Repeat</keyword>
<feature type="compositionally biased region" description="Acidic residues" evidence="9">
    <location>
        <begin position="986"/>
        <end position="995"/>
    </location>
</feature>
<dbReference type="SUPFAM" id="SSF50998">
    <property type="entry name" value="Quinoprotein alcohol dehydrogenase-like"/>
    <property type="match status" value="1"/>
</dbReference>
<dbReference type="GO" id="GO:0003723">
    <property type="term" value="F:RNA binding"/>
    <property type="evidence" value="ECO:0007669"/>
    <property type="project" value="InterPro"/>
</dbReference>
<protein>
    <submittedName>
        <fullName evidence="10">Uncharacterized protein</fullName>
    </submittedName>
</protein>
<keyword evidence="11" id="KW-1185">Reference proteome</keyword>
<evidence type="ECO:0000256" key="7">
    <source>
        <dbReference type="ARBA" id="ARBA00023242"/>
    </source>
</evidence>
<keyword evidence="7" id="KW-0539">Nucleus</keyword>
<keyword evidence="6" id="KW-0804">Transcription</keyword>
<feature type="compositionally biased region" description="Basic and acidic residues" evidence="9">
    <location>
        <begin position="67"/>
        <end position="76"/>
    </location>
</feature>
<gene>
    <name evidence="10" type="ORF">QTJ16_003446</name>
</gene>
<keyword evidence="3" id="KW-0698">rRNA processing</keyword>
<reference evidence="10" key="1">
    <citation type="submission" date="2023-06" db="EMBL/GenBank/DDBJ databases">
        <title>Draft genome of Marssonina rosae.</title>
        <authorList>
            <person name="Cheng Q."/>
        </authorList>
    </citation>
    <scope>NUCLEOTIDE SEQUENCE</scope>
    <source>
        <strain evidence="10">R4</strain>
    </source>
</reference>
<dbReference type="InterPro" id="IPR011047">
    <property type="entry name" value="Quinoprotein_ADH-like_sf"/>
</dbReference>
<dbReference type="EMBL" id="JAUBYV010000004">
    <property type="protein sequence ID" value="KAK2627480.1"/>
    <property type="molecule type" value="Genomic_DNA"/>
</dbReference>
<feature type="region of interest" description="Disordered" evidence="9">
    <location>
        <begin position="969"/>
        <end position="995"/>
    </location>
</feature>
<dbReference type="InterPro" id="IPR001680">
    <property type="entry name" value="WD40_rpt"/>
</dbReference>
<evidence type="ECO:0000313" key="11">
    <source>
        <dbReference type="Proteomes" id="UP001285354"/>
    </source>
</evidence>
<evidence type="ECO:0000256" key="9">
    <source>
        <dbReference type="SAM" id="MobiDB-lite"/>
    </source>
</evidence>
<evidence type="ECO:0000256" key="2">
    <source>
        <dbReference type="ARBA" id="ARBA00022517"/>
    </source>
</evidence>
<feature type="region of interest" description="Disordered" evidence="9">
    <location>
        <begin position="1"/>
        <end position="120"/>
    </location>
</feature>
<feature type="repeat" description="WD" evidence="8">
    <location>
        <begin position="425"/>
        <end position="466"/>
    </location>
</feature>
<evidence type="ECO:0000256" key="1">
    <source>
        <dbReference type="ARBA" id="ARBA00004604"/>
    </source>
</evidence>
<evidence type="ECO:0000256" key="8">
    <source>
        <dbReference type="PROSITE-ProRule" id="PRU00221"/>
    </source>
</evidence>
<dbReference type="Proteomes" id="UP001285354">
    <property type="component" value="Unassembled WGS sequence"/>
</dbReference>
<dbReference type="AlphaFoldDB" id="A0AAD9WDM2"/>
<organism evidence="10 11">
    <name type="scientific">Diplocarpon rosae</name>
    <dbReference type="NCBI Taxonomy" id="946125"/>
    <lineage>
        <taxon>Eukaryota</taxon>
        <taxon>Fungi</taxon>
        <taxon>Dikarya</taxon>
        <taxon>Ascomycota</taxon>
        <taxon>Pezizomycotina</taxon>
        <taxon>Leotiomycetes</taxon>
        <taxon>Helotiales</taxon>
        <taxon>Drepanopezizaceae</taxon>
        <taxon>Diplocarpon</taxon>
    </lineage>
</organism>
<accession>A0AAD9WDM2</accession>
<feature type="compositionally biased region" description="Polar residues" evidence="9">
    <location>
        <begin position="32"/>
        <end position="46"/>
    </location>
</feature>
<dbReference type="GO" id="GO:0032040">
    <property type="term" value="C:small-subunit processome"/>
    <property type="evidence" value="ECO:0007669"/>
    <property type="project" value="InterPro"/>
</dbReference>
<dbReference type="Pfam" id="PF23869">
    <property type="entry name" value="Beta-prop_WDR75_1st"/>
    <property type="match status" value="1"/>
</dbReference>
<evidence type="ECO:0000313" key="10">
    <source>
        <dbReference type="EMBL" id="KAK2627480.1"/>
    </source>
</evidence>
<evidence type="ECO:0000256" key="5">
    <source>
        <dbReference type="ARBA" id="ARBA00022737"/>
    </source>
</evidence>
<sequence length="1040" mass="114196">MDSASNMASLLKRKRAPVEVLDTPKRTKSVKTKSGTPLRSTIQNASWEAAFNPPSVLGKDLVQNEGAKGETKEAKRSPPSPGVLNYNDLVGEGPKDNGVGGAAKKRKWKAYGGESSAAQEQETVVKREKKQRFAVPAQVVRTTAKTGLKLWKLSAPIGGRMVNADPVFTEDERFIIVAHLRKIQIYSTANSLLTRSINLNINEEASPPPRIIAFHLSPTEANLLWVACSDGSVYSIDWTSGAGAEQYWGISSTGCIHMTVASMESADRRRDVLFTTESRKDGGFRITANELAPPNGDIKTVARTIYTSNQRINFLKTAREGSIVVAASDNKILVGRLRSTEYDTIDKIKYEFRVFESTDAIKSLDVRVTNRTATEGIKKKDRNMPVLDLVVGDVRGVVYLHNDLLAKLFITDGTLSGVSLAPRKMHWHRKVVHTIKWSRDGNYIISGGTETVLVLWQLDTGKPQFLPHMAATIQNVVVSPTGSSYAVQLADNSAMVLSTSELKPTVNISGIQASVVESEPSIESKVERLEETTWKHPLVQRTPAVIMPNDPSRLLLGVGQSQEVRSRKPNIMSNPFLQTLDLGTGHSLSRQALARTNITSVNAAPGTQRITEPRVIHMKISHDGDWLATIDEWTPPPRESPLSKRQDKELVERQLKREIFLKFWQWNKEGDTWELVTRVDSPHSNGIDPGAAGRVLGLAMDPSSLRFSTIGEDGFVRTWATKTRKRDGVVVRGKDYMPLKSWNCELAVSLGKIDLLDGVDMPAPSGCVAFSEDGSVLAAACNSINGLVHFLEPDTGAIRSSQTGLFEHEIIGMEFLGQDLITLSDKLIVFDLVSEEVRLTITASVATKCLATKQKQEMMHLAVDPKSRTFAVSLPCIRNPGTLHSARSELAVFHQDTREPQLKEVFETLITALLPAIITEGFLVLDTAAEIYTVLKKGMQGVTTLAQSTSALQLDAPEEEADHLIHIDDEGGDDAEEYPTPAPTLDGEDGDDDNETPVVAQQKLAEIFNIGPAFALPPMEEIFYQVADLFSIKPLRKAVV</sequence>
<keyword evidence="4 8" id="KW-0853">WD repeat</keyword>
<dbReference type="SMART" id="SM00320">
    <property type="entry name" value="WD40"/>
    <property type="match status" value="3"/>
</dbReference>
<dbReference type="CDD" id="cd23952">
    <property type="entry name" value="Utp17_CTD"/>
    <property type="match status" value="1"/>
</dbReference>
<evidence type="ECO:0000256" key="6">
    <source>
        <dbReference type="ARBA" id="ARBA00023163"/>
    </source>
</evidence>
<dbReference type="PROSITE" id="PS50294">
    <property type="entry name" value="WD_REPEATS_REGION"/>
    <property type="match status" value="1"/>
</dbReference>
<comment type="caution">
    <text evidence="10">The sequence shown here is derived from an EMBL/GenBank/DDBJ whole genome shotgun (WGS) entry which is preliminary data.</text>
</comment>
<dbReference type="InterPro" id="IPR053826">
    <property type="entry name" value="WDR75"/>
</dbReference>
<dbReference type="GO" id="GO:2000234">
    <property type="term" value="P:positive regulation of rRNA processing"/>
    <property type="evidence" value="ECO:0007669"/>
    <property type="project" value="TreeGrafter"/>
</dbReference>
<dbReference type="GO" id="GO:0006364">
    <property type="term" value="P:rRNA processing"/>
    <property type="evidence" value="ECO:0007669"/>
    <property type="project" value="UniProtKB-KW"/>
</dbReference>